<dbReference type="AlphaFoldDB" id="A0A0E1VUV4"/>
<dbReference type="InterPro" id="IPR037185">
    <property type="entry name" value="EmrE-like"/>
</dbReference>
<dbReference type="HOGENOM" id="CLU_033863_10_0_4"/>
<evidence type="ECO:0000313" key="8">
    <source>
        <dbReference type="EMBL" id="EET04668.1"/>
    </source>
</evidence>
<dbReference type="Pfam" id="PF00892">
    <property type="entry name" value="EamA"/>
    <property type="match status" value="2"/>
</dbReference>
<feature type="transmembrane region" description="Helical" evidence="6">
    <location>
        <begin position="254"/>
        <end position="274"/>
    </location>
</feature>
<organism evidence="8 9">
    <name type="scientific">Burkholderia pseudomallei 1710a</name>
    <dbReference type="NCBI Taxonomy" id="320371"/>
    <lineage>
        <taxon>Bacteria</taxon>
        <taxon>Pseudomonadati</taxon>
        <taxon>Pseudomonadota</taxon>
        <taxon>Betaproteobacteria</taxon>
        <taxon>Burkholderiales</taxon>
        <taxon>Burkholderiaceae</taxon>
        <taxon>Burkholderia</taxon>
        <taxon>pseudomallei group</taxon>
    </lineage>
</organism>
<comment type="similarity">
    <text evidence="2">Belongs to the EamA transporter family.</text>
</comment>
<evidence type="ECO:0000256" key="5">
    <source>
        <dbReference type="ARBA" id="ARBA00023136"/>
    </source>
</evidence>
<feature type="transmembrane region" description="Helical" evidence="6">
    <location>
        <begin position="280"/>
        <end position="298"/>
    </location>
</feature>
<keyword evidence="4 6" id="KW-1133">Transmembrane helix</keyword>
<feature type="transmembrane region" description="Helical" evidence="6">
    <location>
        <begin position="195"/>
        <end position="215"/>
    </location>
</feature>
<sequence length="301" mass="30471">MPASSGPLRMLRSASAAAAAAFVALWSTGFIVARAIKPYADPNLYLLARFCGTALLYAGIALAARAPWPAPREWGRHLLAGALLQGFYLSASYWAVAHGLSAGVMALLGALQPLATAALAAPLFGERLAARGWFGMALGVAGVALVLAPKLGDAPAAAGGAPAWAVVAIAIAAVGSITAGSLYQKTSLAKADLRIAVALQNLGAALVAGAAAVALGETRWHGAPALWFSLAWGIGMLSGVAVMLLMAMLRRGEAARATSLLFLAPPLAALQGYALFGETLVPLQLAGFALALAGVTLARRN</sequence>
<evidence type="ECO:0000256" key="4">
    <source>
        <dbReference type="ARBA" id="ARBA00022989"/>
    </source>
</evidence>
<dbReference type="GO" id="GO:0016020">
    <property type="term" value="C:membrane"/>
    <property type="evidence" value="ECO:0007669"/>
    <property type="project" value="UniProtKB-SubCell"/>
</dbReference>
<feature type="transmembrane region" description="Helical" evidence="6">
    <location>
        <begin position="163"/>
        <end position="183"/>
    </location>
</feature>
<dbReference type="Gene3D" id="1.10.3730.20">
    <property type="match status" value="1"/>
</dbReference>
<dbReference type="PANTHER" id="PTHR32322:SF2">
    <property type="entry name" value="EAMA DOMAIN-CONTAINING PROTEIN"/>
    <property type="match status" value="1"/>
</dbReference>
<reference evidence="9" key="1">
    <citation type="submission" date="2007-08" db="EMBL/GenBank/DDBJ databases">
        <title>Annotation of Burkholderia pseudomallei 1710a.</title>
        <authorList>
            <person name="Harkins D.M."/>
            <person name="DeShazer D."/>
            <person name="Woods D.E."/>
            <person name="Brinkac L.M."/>
            <person name="Brown K.A."/>
            <person name="Hung G.C."/>
            <person name="Tuanyok A."/>
            <person name="Zhang B."/>
            <person name="Nierman W.C."/>
        </authorList>
    </citation>
    <scope>NUCLEOTIDE SEQUENCE [LARGE SCALE GENOMIC DNA]</scope>
    <source>
        <strain evidence="9">1710a</strain>
    </source>
</reference>
<dbReference type="InterPro" id="IPR050638">
    <property type="entry name" value="AA-Vitamin_Transporters"/>
</dbReference>
<evidence type="ECO:0000256" key="2">
    <source>
        <dbReference type="ARBA" id="ARBA00007362"/>
    </source>
</evidence>
<dbReference type="PANTHER" id="PTHR32322">
    <property type="entry name" value="INNER MEMBRANE TRANSPORTER"/>
    <property type="match status" value="1"/>
</dbReference>
<feature type="domain" description="EamA" evidence="7">
    <location>
        <begin position="18"/>
        <end position="147"/>
    </location>
</feature>
<reference evidence="8 9" key="2">
    <citation type="submission" date="2009-05" db="EMBL/GenBank/DDBJ databases">
        <authorList>
            <person name="Harkins D.M."/>
            <person name="DeShazer D."/>
            <person name="Woods D.E."/>
            <person name="Brinkac L.M."/>
            <person name="Brown K.A."/>
            <person name="Hung G.C."/>
            <person name="Tuanyok A."/>
            <person name="Zhang B."/>
            <person name="Nierman W.C."/>
        </authorList>
    </citation>
    <scope>NUCLEOTIDE SEQUENCE [LARGE SCALE GENOMIC DNA]</scope>
    <source>
        <strain evidence="8 9">1710a</strain>
    </source>
</reference>
<protein>
    <submittedName>
        <fullName evidence="8">Putative membrane protein</fullName>
    </submittedName>
</protein>
<dbReference type="InterPro" id="IPR000620">
    <property type="entry name" value="EamA_dom"/>
</dbReference>
<feature type="transmembrane region" description="Helical" evidence="6">
    <location>
        <begin position="102"/>
        <end position="125"/>
    </location>
</feature>
<keyword evidence="5 6" id="KW-0472">Membrane</keyword>
<feature type="transmembrane region" description="Helical" evidence="6">
    <location>
        <begin position="78"/>
        <end position="96"/>
    </location>
</feature>
<feature type="transmembrane region" description="Helical" evidence="6">
    <location>
        <begin position="132"/>
        <end position="151"/>
    </location>
</feature>
<evidence type="ECO:0000313" key="9">
    <source>
        <dbReference type="Proteomes" id="UP000001812"/>
    </source>
</evidence>
<feature type="domain" description="EamA" evidence="7">
    <location>
        <begin position="168"/>
        <end position="298"/>
    </location>
</feature>
<dbReference type="Proteomes" id="UP000001812">
    <property type="component" value="Chromosome II"/>
</dbReference>
<comment type="subcellular location">
    <subcellularLocation>
        <location evidence="1">Membrane</location>
        <topology evidence="1">Multi-pass membrane protein</topology>
    </subcellularLocation>
</comment>
<dbReference type="EMBL" id="CM000833">
    <property type="protein sequence ID" value="EET04668.1"/>
    <property type="molecule type" value="Genomic_DNA"/>
</dbReference>
<feature type="transmembrane region" description="Helical" evidence="6">
    <location>
        <begin position="227"/>
        <end position="247"/>
    </location>
</feature>
<name>A0A0E1VUV4_BURPE</name>
<proteinExistence type="inferred from homology"/>
<dbReference type="SUPFAM" id="SSF103481">
    <property type="entry name" value="Multidrug resistance efflux transporter EmrE"/>
    <property type="match status" value="2"/>
</dbReference>
<evidence type="ECO:0000256" key="6">
    <source>
        <dbReference type="SAM" id="Phobius"/>
    </source>
</evidence>
<keyword evidence="3 6" id="KW-0812">Transmembrane</keyword>
<accession>A0A0E1VUV4</accession>
<dbReference type="RefSeq" id="WP_004528775.1">
    <property type="nucleotide sequence ID" value="NZ_CM000833.1"/>
</dbReference>
<gene>
    <name evidence="8" type="ORF">BURPS1710A_A1256</name>
</gene>
<evidence type="ECO:0000256" key="3">
    <source>
        <dbReference type="ARBA" id="ARBA00022692"/>
    </source>
</evidence>
<evidence type="ECO:0000256" key="1">
    <source>
        <dbReference type="ARBA" id="ARBA00004141"/>
    </source>
</evidence>
<evidence type="ECO:0000259" key="7">
    <source>
        <dbReference type="Pfam" id="PF00892"/>
    </source>
</evidence>
<feature type="transmembrane region" description="Helical" evidence="6">
    <location>
        <begin position="44"/>
        <end position="66"/>
    </location>
</feature>